<evidence type="ECO:0000313" key="7">
    <source>
        <dbReference type="Proteomes" id="UP001177023"/>
    </source>
</evidence>
<comment type="similarity">
    <text evidence="3">Belongs to the TRAFAC class dynamin-like GTPase superfamily. GB1/RHD3 GTPase family.</text>
</comment>
<sequence length="1065" mass="121116">MSYLQLVHFDNGAIKINERVLRDTIFNAKYRGYKVRLVSVVGPSRTGKSFLVSFLSQYTLGTPFPIITGDFKSGYERVTTGIHILSQPQLYKTDAGTHAVFLLDTQGTFDLQTELYISEWIMAFSLLVSDTLIFNVRVNVDGDHLRILHRAAQIADSIGQGKISQDLLFLVRDAAESGVKGQEFLDQLWSQNSASNELADARDSLKNLIGKIGCILTPPPTRKTQSANGLFRIQGKEDQLFIESLVDTIHYIKNNGRDGSALAVTDIEFWKNTAKLLEDSVQDVARASAAREAVFIENACNEVFTKLNIDQTEAARCTNLSRYYHAKDHEASKIIGAKYPADIATQIHQGVRTRLEADFNNMVQLIQKEDEAKRRKQFIDAGLRAGRTEISKLSTIREGRDFYLKNRLAELAQNDVELELLLRGILKAELAFCSKTDIKHHVADECKIFRNILSKIPITETLTFDGHADRIDFHVKSVLEEIGFLYDLEIIGEEEFKKVEETCRAQLQMTLEAAVRNHENLQKKQRQMQPKIDNGVVASPKPTVMESERSTANPDTQVANNARNLSPETEAIAQELDDWQVISRRGKLAESLPPVPKRAAIEAETPPQKILTPNSIKIEGQVPKPADAKPVNVSYSSALRNTNSTPLSSRIVETSGSATRENIAPEVQILRKKLEAAEKEKERIERKDQDKFLEITGLKKQLADAQLIFDELPKFRDLVVKLVEDYNRHPRILDEVRREKLRVDMVRLLRCDQHNEGLPHYKNLQQERENVASHTFQVVTGHVMKPVKLMFSDIDKVVKECGRMSVVLRIDNELNLALQEILGYMTDGIVTYLPNIKERIRRADANFAKERLPFYVELSVSQSLQNNVDMFYMEHGEKEWLYSEEAKISAEDRDLLMTLRGAPEVDQYAVYNYIYSVMRRKVLGYPNEYPLVVASRLCHEFRKTIYDNFREAFAKKGEFYEKELGTVLDLCLICRWAAQLATERGECQYLSDVFDYVTAGLDPTKENADWTKLVRKAIARGDNSYRFIGFSLGYYLDKAVGELKELIIARINPGSTKSRKKTLIN</sequence>
<keyword evidence="1" id="KW-0547">Nucleotide-binding</keyword>
<dbReference type="InterPro" id="IPR030386">
    <property type="entry name" value="G_GB1_RHD3_dom"/>
</dbReference>
<feature type="domain" description="GB1/RHD3-type G" evidence="5">
    <location>
        <begin position="32"/>
        <end position="281"/>
    </location>
</feature>
<accession>A0AA36FYX4</accession>
<protein>
    <recommendedName>
        <fullName evidence="5">GB1/RHD3-type G domain-containing protein</fullName>
    </recommendedName>
</protein>
<dbReference type="Pfam" id="PF02263">
    <property type="entry name" value="GBP"/>
    <property type="match status" value="1"/>
</dbReference>
<keyword evidence="7" id="KW-1185">Reference proteome</keyword>
<dbReference type="GO" id="GO:0003924">
    <property type="term" value="F:GTPase activity"/>
    <property type="evidence" value="ECO:0007669"/>
    <property type="project" value="InterPro"/>
</dbReference>
<gene>
    <name evidence="6" type="ORF">MSPICULIGERA_LOCUS10299</name>
</gene>
<dbReference type="Gene3D" id="3.40.50.300">
    <property type="entry name" value="P-loop containing nucleotide triphosphate hydrolases"/>
    <property type="match status" value="1"/>
</dbReference>
<dbReference type="SUPFAM" id="SSF52540">
    <property type="entry name" value="P-loop containing nucleoside triphosphate hydrolases"/>
    <property type="match status" value="1"/>
</dbReference>
<keyword evidence="2" id="KW-0342">GTP-binding</keyword>
<evidence type="ECO:0000256" key="2">
    <source>
        <dbReference type="ARBA" id="ARBA00023134"/>
    </source>
</evidence>
<dbReference type="EMBL" id="CATQJA010002586">
    <property type="protein sequence ID" value="CAJ0571901.1"/>
    <property type="molecule type" value="Genomic_DNA"/>
</dbReference>
<feature type="coiled-coil region" evidence="4">
    <location>
        <begin position="667"/>
        <end position="694"/>
    </location>
</feature>
<dbReference type="GO" id="GO:0005525">
    <property type="term" value="F:GTP binding"/>
    <property type="evidence" value="ECO:0007669"/>
    <property type="project" value="UniProtKB-KW"/>
</dbReference>
<organism evidence="6 7">
    <name type="scientific">Mesorhabditis spiculigera</name>
    <dbReference type="NCBI Taxonomy" id="96644"/>
    <lineage>
        <taxon>Eukaryota</taxon>
        <taxon>Metazoa</taxon>
        <taxon>Ecdysozoa</taxon>
        <taxon>Nematoda</taxon>
        <taxon>Chromadorea</taxon>
        <taxon>Rhabditida</taxon>
        <taxon>Rhabditina</taxon>
        <taxon>Rhabditomorpha</taxon>
        <taxon>Rhabditoidea</taxon>
        <taxon>Rhabditidae</taxon>
        <taxon>Mesorhabditinae</taxon>
        <taxon>Mesorhabditis</taxon>
    </lineage>
</organism>
<feature type="non-terminal residue" evidence="6">
    <location>
        <position position="1"/>
    </location>
</feature>
<reference evidence="6" key="1">
    <citation type="submission" date="2023-06" db="EMBL/GenBank/DDBJ databases">
        <authorList>
            <person name="Delattre M."/>
        </authorList>
    </citation>
    <scope>NUCLEOTIDE SEQUENCE</scope>
    <source>
        <strain evidence="6">AF72</strain>
    </source>
</reference>
<evidence type="ECO:0000256" key="4">
    <source>
        <dbReference type="SAM" id="Coils"/>
    </source>
</evidence>
<evidence type="ECO:0000256" key="1">
    <source>
        <dbReference type="ARBA" id="ARBA00022741"/>
    </source>
</evidence>
<dbReference type="AlphaFoldDB" id="A0AA36FYX4"/>
<dbReference type="InterPro" id="IPR027417">
    <property type="entry name" value="P-loop_NTPase"/>
</dbReference>
<evidence type="ECO:0000313" key="6">
    <source>
        <dbReference type="EMBL" id="CAJ0571901.1"/>
    </source>
</evidence>
<dbReference type="Proteomes" id="UP001177023">
    <property type="component" value="Unassembled WGS sequence"/>
</dbReference>
<dbReference type="PROSITE" id="PS51715">
    <property type="entry name" value="G_GB1_RHD3"/>
    <property type="match status" value="1"/>
</dbReference>
<comment type="caution">
    <text evidence="6">The sequence shown here is derived from an EMBL/GenBank/DDBJ whole genome shotgun (WGS) entry which is preliminary data.</text>
</comment>
<name>A0AA36FYX4_9BILA</name>
<proteinExistence type="inferred from homology"/>
<evidence type="ECO:0000256" key="3">
    <source>
        <dbReference type="PROSITE-ProRule" id="PRU01052"/>
    </source>
</evidence>
<dbReference type="PANTHER" id="PTHR10751">
    <property type="entry name" value="GUANYLATE BINDING PROTEIN"/>
    <property type="match status" value="1"/>
</dbReference>
<dbReference type="InterPro" id="IPR015894">
    <property type="entry name" value="Guanylate-bd_N"/>
</dbReference>
<keyword evidence="4" id="KW-0175">Coiled coil</keyword>
<evidence type="ECO:0000259" key="5">
    <source>
        <dbReference type="PROSITE" id="PS51715"/>
    </source>
</evidence>